<feature type="transmembrane region" description="Helical" evidence="1">
    <location>
        <begin position="397"/>
        <end position="418"/>
    </location>
</feature>
<dbReference type="InterPro" id="IPR043159">
    <property type="entry name" value="Lectin_gal-bd_sf"/>
</dbReference>
<keyword evidence="1" id="KW-0812">Transmembrane</keyword>
<keyword evidence="1" id="KW-1133">Transmembrane helix</keyword>
<evidence type="ECO:0000313" key="3">
    <source>
        <dbReference type="WBParaSite" id="SRDH1_1280.1"/>
    </source>
</evidence>
<keyword evidence="1" id="KW-0472">Membrane</keyword>
<evidence type="ECO:0008006" key="4">
    <source>
        <dbReference type="Google" id="ProtNLM"/>
    </source>
</evidence>
<name>A0AA85EKW4_9TREM</name>
<feature type="transmembrane region" description="Helical" evidence="1">
    <location>
        <begin position="7"/>
        <end position="33"/>
    </location>
</feature>
<dbReference type="Gene3D" id="2.60.120.740">
    <property type="match status" value="2"/>
</dbReference>
<accession>A0AA85EKW4</accession>
<keyword evidence="2" id="KW-1185">Reference proteome</keyword>
<sequence>MDSIKMIGFYLILIMSIMINKIEFCIMMDNYLINNQNKLHNLNKMDRSSVFRQTSLLVCLPDLMQLHCPIHMYIRTLEAEMFHSIRTIQEPEFISPSCSFKTSQIEKKRKHEINIKQVTECNHKLNIIKVIQQMCEGRKNCELQLSQLIPNLTQCFEDNSSLLVKYQCLPDLDSALFEAICTDTYMEVKCNTERSINALVILNAKFEKEIKPFDRSSTYECSIVPTEIPIGLSDNVCSSTIDITDYLSNSCDGHGSCSVNPNTIDLSMNKIQKCGKMHLSLVYVCVPPELIITKHFINTNNERHTEKQKTIQRQPKEIQTVRSSNKIHTLNPSDVSPYEKSQLSFMGADIEPNKKKHSMDLRKSMNVHMNSRTTELLHKNQDPYIPSFSPSISQSSLIGFGSGLFILLCILFIVILIYRKYNNKHTEMKSQHASKSNECPTICFTHSNDDWSTINSKALHMTPITEIPLPNDIKFLCPVCKLSTNPCSMINDLHKYHNENCQCHINSNTVGNLNICALHHKTFDSKPCCITGHHHDNSSDLYTMKIITPTLNQSPCMFNVCTLDITNDLNSIHHPLSTNTMNSGNSRNTITDYIPTVTSPPSSIHSIHYEYHRSPTVDPKCRSDLTSNIIEETVYNTNNNNKCNFNYINTSQSMNSSHSTGYGYDIGNGINEHRLHNTTINSNNSSGNNIITDHCQYDMKTINLRNQNEIINNDMIRSPSNHFTDQIDYQQHIVTTTNNNSSNSIDIDNCIESLEKYGHYNESRSVYEINSPLKSKLEHQIDFNPQRYGCITITNDKQHPYYQKEIDEMNYHSNKFIINNSNSINQRCNSLGNESIESLAISLIDPPQNFRTSNNELHLNTNTTNNNTTNNNSNHITSSIKVTLTSTYKPPDVILKSGNYHDEMDLERPPPKMPPLRGILTDKICYD</sequence>
<reference evidence="2" key="1">
    <citation type="submission" date="2022-06" db="EMBL/GenBank/DDBJ databases">
        <authorList>
            <person name="Berger JAMES D."/>
            <person name="Berger JAMES D."/>
        </authorList>
    </citation>
    <scope>NUCLEOTIDE SEQUENCE [LARGE SCALE GENOMIC DNA]</scope>
</reference>
<reference evidence="3" key="2">
    <citation type="submission" date="2023-11" db="UniProtKB">
        <authorList>
            <consortium name="WormBaseParasite"/>
        </authorList>
    </citation>
    <scope>IDENTIFICATION</scope>
</reference>
<dbReference type="WBParaSite" id="SRDH1_1280.1">
    <property type="protein sequence ID" value="SRDH1_1280.1"/>
    <property type="gene ID" value="SRDH1_1280"/>
</dbReference>
<dbReference type="Proteomes" id="UP000050792">
    <property type="component" value="Unassembled WGS sequence"/>
</dbReference>
<organism evidence="2 3">
    <name type="scientific">Schistosoma rodhaini</name>
    <dbReference type="NCBI Taxonomy" id="6188"/>
    <lineage>
        <taxon>Eukaryota</taxon>
        <taxon>Metazoa</taxon>
        <taxon>Spiralia</taxon>
        <taxon>Lophotrochozoa</taxon>
        <taxon>Platyhelminthes</taxon>
        <taxon>Trematoda</taxon>
        <taxon>Digenea</taxon>
        <taxon>Strigeidida</taxon>
        <taxon>Schistosomatoidea</taxon>
        <taxon>Schistosomatidae</taxon>
        <taxon>Schistosoma</taxon>
    </lineage>
</organism>
<protein>
    <recommendedName>
        <fullName evidence="4">SUEL-type lectin domain-containing protein</fullName>
    </recommendedName>
</protein>
<proteinExistence type="predicted"/>
<evidence type="ECO:0000313" key="2">
    <source>
        <dbReference type="Proteomes" id="UP000050792"/>
    </source>
</evidence>
<evidence type="ECO:0000256" key="1">
    <source>
        <dbReference type="SAM" id="Phobius"/>
    </source>
</evidence>
<dbReference type="AlphaFoldDB" id="A0AA85EKW4"/>